<dbReference type="PANTHER" id="PTHR11985:SF35">
    <property type="entry name" value="ANAEROBIC GLYCEROL-3-PHOSPHATE DEHYDROGENASE SUBUNIT A"/>
    <property type="match status" value="1"/>
</dbReference>
<dbReference type="InterPro" id="IPR000447">
    <property type="entry name" value="G3P_DH_FAD-dep"/>
</dbReference>
<evidence type="ECO:0000256" key="6">
    <source>
        <dbReference type="ARBA" id="ARBA00023002"/>
    </source>
</evidence>
<proteinExistence type="inferred from homology"/>
<feature type="domain" description="FAD dependent oxidoreductase" evidence="7">
    <location>
        <begin position="32"/>
        <end position="396"/>
    </location>
</feature>
<keyword evidence="5" id="KW-0274">FAD</keyword>
<keyword evidence="3" id="KW-0285">Flavoprotein</keyword>
<feature type="domain" description="Alpha-glycerophosphate oxidase C-terminal" evidence="8">
    <location>
        <begin position="437"/>
        <end position="512"/>
    </location>
</feature>
<evidence type="ECO:0000256" key="2">
    <source>
        <dbReference type="ARBA" id="ARBA00007330"/>
    </source>
</evidence>
<keyword evidence="4" id="KW-0319">Glycerol metabolism</keyword>
<accession>A0ABV5LEW4</accession>
<evidence type="ECO:0000259" key="8">
    <source>
        <dbReference type="Pfam" id="PF16901"/>
    </source>
</evidence>
<dbReference type="InterPro" id="IPR036188">
    <property type="entry name" value="FAD/NAD-bd_sf"/>
</dbReference>
<evidence type="ECO:0000256" key="1">
    <source>
        <dbReference type="ARBA" id="ARBA00001974"/>
    </source>
</evidence>
<evidence type="ECO:0000313" key="9">
    <source>
        <dbReference type="EMBL" id="MFB9349642.1"/>
    </source>
</evidence>
<reference evidence="9 10" key="1">
    <citation type="submission" date="2024-09" db="EMBL/GenBank/DDBJ databases">
        <authorList>
            <person name="Sun Q."/>
            <person name="Mori K."/>
        </authorList>
    </citation>
    <scope>NUCLEOTIDE SEQUENCE [LARGE SCALE GENOMIC DNA]</scope>
    <source>
        <strain evidence="9 10">JCM 9767</strain>
    </source>
</reference>
<dbReference type="Proteomes" id="UP001589753">
    <property type="component" value="Unassembled WGS sequence"/>
</dbReference>
<name>A0ABV5LEW4_9ACTN</name>
<dbReference type="PRINTS" id="PR01001">
    <property type="entry name" value="FADG3PDH"/>
</dbReference>
<comment type="cofactor">
    <cofactor evidence="1">
        <name>FAD</name>
        <dbReference type="ChEBI" id="CHEBI:57692"/>
    </cofactor>
</comment>
<keyword evidence="6 9" id="KW-0560">Oxidoreductase</keyword>
<dbReference type="Pfam" id="PF16901">
    <property type="entry name" value="DAO_C"/>
    <property type="match status" value="1"/>
</dbReference>
<dbReference type="PROSITE" id="PS00978">
    <property type="entry name" value="FAD_G3PDH_2"/>
    <property type="match status" value="1"/>
</dbReference>
<dbReference type="Gene3D" id="3.30.9.10">
    <property type="entry name" value="D-Amino Acid Oxidase, subunit A, domain 2"/>
    <property type="match status" value="1"/>
</dbReference>
<keyword evidence="10" id="KW-1185">Reference proteome</keyword>
<dbReference type="EC" id="1.-.-.-" evidence="9"/>
<evidence type="ECO:0000256" key="5">
    <source>
        <dbReference type="ARBA" id="ARBA00022827"/>
    </source>
</evidence>
<protein>
    <submittedName>
        <fullName evidence="9">Glycerol-3-phosphate dehydrogenase/oxidase</fullName>
        <ecNumber evidence="9">1.-.-.-</ecNumber>
    </submittedName>
</protein>
<dbReference type="InterPro" id="IPR038299">
    <property type="entry name" value="DAO_C_sf"/>
</dbReference>
<dbReference type="InterPro" id="IPR031656">
    <property type="entry name" value="DAO_C"/>
</dbReference>
<dbReference type="GO" id="GO:0016491">
    <property type="term" value="F:oxidoreductase activity"/>
    <property type="evidence" value="ECO:0007669"/>
    <property type="project" value="UniProtKB-KW"/>
</dbReference>
<dbReference type="Gene3D" id="1.10.8.870">
    <property type="entry name" value="Alpha-glycerophosphate oxidase, cap domain"/>
    <property type="match status" value="1"/>
</dbReference>
<dbReference type="EMBL" id="JBHMDI010000052">
    <property type="protein sequence ID" value="MFB9349642.1"/>
    <property type="molecule type" value="Genomic_DNA"/>
</dbReference>
<dbReference type="Gene3D" id="3.50.50.60">
    <property type="entry name" value="FAD/NAD(P)-binding domain"/>
    <property type="match status" value="1"/>
</dbReference>
<dbReference type="PANTHER" id="PTHR11985">
    <property type="entry name" value="GLYCEROL-3-PHOSPHATE DEHYDROGENASE"/>
    <property type="match status" value="1"/>
</dbReference>
<evidence type="ECO:0000256" key="3">
    <source>
        <dbReference type="ARBA" id="ARBA00022630"/>
    </source>
</evidence>
<evidence type="ECO:0000313" key="10">
    <source>
        <dbReference type="Proteomes" id="UP001589753"/>
    </source>
</evidence>
<organism evidence="9 10">
    <name type="scientific">Streptomyces heliomycini</name>
    <dbReference type="NCBI Taxonomy" id="284032"/>
    <lineage>
        <taxon>Bacteria</taxon>
        <taxon>Bacillati</taxon>
        <taxon>Actinomycetota</taxon>
        <taxon>Actinomycetes</taxon>
        <taxon>Kitasatosporales</taxon>
        <taxon>Streptomycetaceae</taxon>
        <taxon>Streptomyces</taxon>
    </lineage>
</organism>
<dbReference type="InterPro" id="IPR006076">
    <property type="entry name" value="FAD-dep_OxRdtase"/>
</dbReference>
<gene>
    <name evidence="9" type="ORF">ACFFUA_19675</name>
</gene>
<dbReference type="SUPFAM" id="SSF51905">
    <property type="entry name" value="FAD/NAD(P)-binding domain"/>
    <property type="match status" value="1"/>
</dbReference>
<dbReference type="Pfam" id="PF01266">
    <property type="entry name" value="DAO"/>
    <property type="match status" value="1"/>
</dbReference>
<evidence type="ECO:0000256" key="4">
    <source>
        <dbReference type="ARBA" id="ARBA00022798"/>
    </source>
</evidence>
<sequence length="541" mass="56447">MNSPGGPASPSSLSAGRRARELADSVGGPVVDVLVVGLGATGAGAALDAAARGLDVVAVDAHDLAFGTSRFSSKLIHGGLRYLASGRLDVAHESAVERGVLMERTAPHLVRAQPFVLPLTPLVSRGRAALARAGLRAGDTLRLAARTARATLPPPRRTGAVETLHLAPALRRDGLRGGLLSWDGRLTDDARLVTALARTAAGRGARILTRVRALELTSTGARVRDELTGEEGGIRARAVINASGVWAGGLVDGVRIRPSRGTHLVLRPESLGPLTAGLHIPIPGENNRFVLVLPQDDGRVYVGLTDEPVDGDVPDVPRAPETDIGFLLDVLCSVLHTPVRRADVAGAFAGLRPLLDTTGAHSGTAPRTADLSRRHAVLTSSEGVVTVVGGKLTTYRRMAEDAGDTAVRVRGLPAGPSPTASLPLVGAAPPHVLAELPAPRRLVRRYGTEAPAVHALGVRDPRLGEPVLPGYPVTGAELLWALRHEGALDDEDVLDRRTRIGLVPADRAAALDAVRGLVDGALSQGGRAVRQRPWTPTSRSE</sequence>
<dbReference type="RefSeq" id="WP_380956235.1">
    <property type="nucleotide sequence ID" value="NZ_JBHMDI010000052.1"/>
</dbReference>
<comment type="similarity">
    <text evidence="2">Belongs to the FAD-dependent glycerol-3-phosphate dehydrogenase family.</text>
</comment>
<comment type="caution">
    <text evidence="9">The sequence shown here is derived from an EMBL/GenBank/DDBJ whole genome shotgun (WGS) entry which is preliminary data.</text>
</comment>
<evidence type="ECO:0000259" key="7">
    <source>
        <dbReference type="Pfam" id="PF01266"/>
    </source>
</evidence>